<dbReference type="InterPro" id="IPR015813">
    <property type="entry name" value="Pyrv/PenolPyrv_kinase-like_dom"/>
</dbReference>
<evidence type="ECO:0000256" key="2">
    <source>
        <dbReference type="ARBA" id="ARBA00023239"/>
    </source>
</evidence>
<sequence>MRKIPATMATQHPDNACAPYWEKDGDGFVSNYEEMDEAMSCYRDLGTEEFMWDFEGKYADEAVIDKLFSKFYTFFKKAPLGKEKFLTFRIPNIWEEKGYALIRALTVILTSEDFARDLKFHTPPLFEVILPMTTSAKQLLYIQKSFHELAKLKAKIFNHNPKKNTDYIEVIPLLEGIEHQMGIRKILQEYVRGHKKYFGYTPPYIRPFLARSDPAVVSGHLATLLANKIALSEMSTFSKKSGIPSHPIIGAGSLLFRGGFNPMEPKKFVSQCSGVRTVTVQSAYRYDYPLAAVKKSISWLENNIAKFAAEIISKKEMPIAIKIARKFGRFYNETLPKILPQMQPIFKAVPRRRERRLHIGFQAYQRHMGKQALPRAINFTAAFYSIGVPPEFIGAGRAIYKMSKTEREILHKYYPFFTNDFLNVGRYLNTENLKKLTSLNLNWGLIEKDIRLLEKHLGTHFKPKSQNDQLHKNLTSQAFILKNKPKELSRLITESGKIRKSLG</sequence>
<keyword evidence="3" id="KW-0120">Carbon dioxide fixation</keyword>
<dbReference type="GO" id="GO:0008964">
    <property type="term" value="F:phosphoenolpyruvate carboxylase activity"/>
    <property type="evidence" value="ECO:0007669"/>
    <property type="project" value="UniProtKB-UniRule"/>
</dbReference>
<dbReference type="Proteomes" id="UP000230557">
    <property type="component" value="Unassembled WGS sequence"/>
</dbReference>
<dbReference type="NCBIfam" id="TIGR02751">
    <property type="entry name" value="PEPCase_arch"/>
    <property type="match status" value="1"/>
</dbReference>
<evidence type="ECO:0000256" key="4">
    <source>
        <dbReference type="NCBIfam" id="TIGR02751"/>
    </source>
</evidence>
<keyword evidence="1" id="KW-0460">Magnesium</keyword>
<keyword evidence="5" id="KW-0670">Pyruvate</keyword>
<dbReference type="SUPFAM" id="SSF51621">
    <property type="entry name" value="Phosphoenolpyruvate/pyruvate domain"/>
    <property type="match status" value="1"/>
</dbReference>
<dbReference type="Pfam" id="PF14010">
    <property type="entry name" value="PEPcase_2"/>
    <property type="match status" value="1"/>
</dbReference>
<dbReference type="GO" id="GO:0015977">
    <property type="term" value="P:carbon fixation"/>
    <property type="evidence" value="ECO:0007669"/>
    <property type="project" value="UniProtKB-KW"/>
</dbReference>
<dbReference type="EC" id="4.1.1.31" evidence="4"/>
<keyword evidence="2" id="KW-0456">Lyase</keyword>
<name>A0A2H0VE87_9BACT</name>
<evidence type="ECO:0000313" key="5">
    <source>
        <dbReference type="EMBL" id="PIR97406.1"/>
    </source>
</evidence>
<gene>
    <name evidence="5" type="primary">ppcA</name>
    <name evidence="5" type="ORF">COT91_01595</name>
</gene>
<accession>A0A2H0VE87</accession>
<organism evidence="5 6">
    <name type="scientific">Candidatus Doudnabacteria bacterium CG10_big_fil_rev_8_21_14_0_10_41_10</name>
    <dbReference type="NCBI Taxonomy" id="1974551"/>
    <lineage>
        <taxon>Bacteria</taxon>
        <taxon>Candidatus Doudnaibacteriota</taxon>
    </lineage>
</organism>
<comment type="caution">
    <text evidence="5">The sequence shown here is derived from an EMBL/GenBank/DDBJ whole genome shotgun (WGS) entry which is preliminary data.</text>
</comment>
<reference evidence="6" key="1">
    <citation type="submission" date="2017-09" db="EMBL/GenBank/DDBJ databases">
        <title>Depth-based differentiation of microbial function through sediment-hosted aquifers and enrichment of novel symbionts in the deep terrestrial subsurface.</title>
        <authorList>
            <person name="Probst A.J."/>
            <person name="Ladd B."/>
            <person name="Jarett J.K."/>
            <person name="Geller-Mcgrath D.E."/>
            <person name="Sieber C.M.K."/>
            <person name="Emerson J.B."/>
            <person name="Anantharaman K."/>
            <person name="Thomas B.C."/>
            <person name="Malmstrom R."/>
            <person name="Stieglmeier M."/>
            <person name="Klingl A."/>
            <person name="Woyke T."/>
            <person name="Ryan C.M."/>
            <person name="Banfield J.F."/>
        </authorList>
    </citation>
    <scope>NUCLEOTIDE SEQUENCE [LARGE SCALE GENOMIC DNA]</scope>
</reference>
<dbReference type="PIRSF" id="PIRSF006677">
    <property type="entry name" value="UCP006677"/>
    <property type="match status" value="1"/>
</dbReference>
<dbReference type="EMBL" id="PFAJ01000020">
    <property type="protein sequence ID" value="PIR97406.1"/>
    <property type="molecule type" value="Genomic_DNA"/>
</dbReference>
<dbReference type="InterPro" id="IPR007566">
    <property type="entry name" value="PEP_COase_arc-type"/>
</dbReference>
<evidence type="ECO:0000256" key="3">
    <source>
        <dbReference type="ARBA" id="ARBA00023300"/>
    </source>
</evidence>
<evidence type="ECO:0000313" key="6">
    <source>
        <dbReference type="Proteomes" id="UP000230557"/>
    </source>
</evidence>
<evidence type="ECO:0000256" key="1">
    <source>
        <dbReference type="ARBA" id="ARBA00022842"/>
    </source>
</evidence>
<protein>
    <recommendedName>
        <fullName evidence="4">Phosphoenolpyruvate carboxylase</fullName>
        <ecNumber evidence="4">4.1.1.31</ecNumber>
    </recommendedName>
</protein>
<proteinExistence type="predicted"/>
<dbReference type="GO" id="GO:0006099">
    <property type="term" value="P:tricarboxylic acid cycle"/>
    <property type="evidence" value="ECO:0007669"/>
    <property type="project" value="InterPro"/>
</dbReference>
<dbReference type="AlphaFoldDB" id="A0A2H0VE87"/>